<dbReference type="EMBL" id="AJTX02000002">
    <property type="protein sequence ID" value="KKJ01429.1"/>
    <property type="molecule type" value="Genomic_DNA"/>
</dbReference>
<proteinExistence type="inferred from homology"/>
<dbReference type="Pfam" id="PF04519">
    <property type="entry name" value="Bactofilin"/>
    <property type="match status" value="1"/>
</dbReference>
<evidence type="ECO:0000313" key="2">
    <source>
        <dbReference type="EMBL" id="KKJ01429.1"/>
    </source>
</evidence>
<organism evidence="2 3">
    <name type="scientific">Prochlorothrix hollandica PCC 9006 = CALU 1027</name>
    <dbReference type="NCBI Taxonomy" id="317619"/>
    <lineage>
        <taxon>Bacteria</taxon>
        <taxon>Bacillati</taxon>
        <taxon>Cyanobacteriota</taxon>
        <taxon>Cyanophyceae</taxon>
        <taxon>Prochlorotrichales</taxon>
        <taxon>Prochlorotrichaceae</taxon>
        <taxon>Prochlorothrix</taxon>
    </lineage>
</organism>
<dbReference type="InterPro" id="IPR007607">
    <property type="entry name" value="BacA/B"/>
</dbReference>
<comment type="similarity">
    <text evidence="1">Belongs to the bactofilin family.</text>
</comment>
<dbReference type="AlphaFoldDB" id="A0A0M2Q3A3"/>
<name>A0A0M2Q3A3_PROHO</name>
<keyword evidence="3" id="KW-1185">Reference proteome</keyword>
<gene>
    <name evidence="2" type="ORF">PROH_03585</name>
</gene>
<reference evidence="2" key="1">
    <citation type="submission" date="2012-04" db="EMBL/GenBank/DDBJ databases">
        <authorList>
            <person name="Borisov I.G."/>
            <person name="Ivanikova N.V."/>
            <person name="Pinevich A.V."/>
        </authorList>
    </citation>
    <scope>NUCLEOTIDE SEQUENCE</scope>
    <source>
        <strain evidence="2">CALU 1027</strain>
    </source>
</reference>
<protein>
    <recommendedName>
        <fullName evidence="4">Cell shape determination protein CcmA</fullName>
    </recommendedName>
</protein>
<dbReference type="PANTHER" id="PTHR35024">
    <property type="entry name" value="HYPOTHETICAL CYTOSOLIC PROTEIN"/>
    <property type="match status" value="1"/>
</dbReference>
<dbReference type="eggNOG" id="COG1664">
    <property type="taxonomic scope" value="Bacteria"/>
</dbReference>
<accession>A0A0M2Q3A3</accession>
<dbReference type="PANTHER" id="PTHR35024:SF4">
    <property type="entry name" value="POLYMER-FORMING CYTOSKELETAL PROTEIN"/>
    <property type="match status" value="1"/>
</dbReference>
<comment type="caution">
    <text evidence="2">The sequence shown here is derived from an EMBL/GenBank/DDBJ whole genome shotgun (WGS) entry which is preliminary data.</text>
</comment>
<dbReference type="RefSeq" id="WP_017714146.1">
    <property type="nucleotide sequence ID" value="NZ_KB235941.1"/>
</dbReference>
<evidence type="ECO:0000313" key="3">
    <source>
        <dbReference type="Proteomes" id="UP000034681"/>
    </source>
</evidence>
<dbReference type="STRING" id="317619.GCA_000332315_03996"/>
<sequence length="151" mass="16143">MFSRRRRQPPTALTVLSAKSEVQGDLFVEGDLRVEGIIHGRVEVRGNVEVLASGLIEGSELRANGLVIHGIVKATKITLDDRLYLGSNAQLEGDLTAAALDIQPGARYVGYASTQAALNPAMALPAAQGSQDFAPKKQQPEIILGETKVLR</sequence>
<dbReference type="Proteomes" id="UP000034681">
    <property type="component" value="Unassembled WGS sequence"/>
</dbReference>
<evidence type="ECO:0008006" key="4">
    <source>
        <dbReference type="Google" id="ProtNLM"/>
    </source>
</evidence>
<evidence type="ECO:0000256" key="1">
    <source>
        <dbReference type="ARBA" id="ARBA00044755"/>
    </source>
</evidence>